<name>A0A9N7UZL9_PLEPL</name>
<evidence type="ECO:0000313" key="3">
    <source>
        <dbReference type="EMBL" id="CAB1440026.1"/>
    </source>
</evidence>
<evidence type="ECO:0000256" key="1">
    <source>
        <dbReference type="SAM" id="MobiDB-lite"/>
    </source>
</evidence>
<feature type="transmembrane region" description="Helical" evidence="2">
    <location>
        <begin position="34"/>
        <end position="57"/>
    </location>
</feature>
<evidence type="ECO:0000256" key="2">
    <source>
        <dbReference type="SAM" id="Phobius"/>
    </source>
</evidence>
<dbReference type="EMBL" id="CADEAL010002384">
    <property type="protein sequence ID" value="CAB1440026.1"/>
    <property type="molecule type" value="Genomic_DNA"/>
</dbReference>
<gene>
    <name evidence="3" type="ORF">PLEPLA_LOCUS27792</name>
</gene>
<evidence type="ECO:0000313" key="4">
    <source>
        <dbReference type="Proteomes" id="UP001153269"/>
    </source>
</evidence>
<dbReference type="AlphaFoldDB" id="A0A9N7UZL9"/>
<sequence length="66" mass="7207">MARKITRPLSASHRLPASSPQDLYTPAKISSPTIMISTVVVFVVSVSFSVLLFRVLFGFRGLLLGE</sequence>
<keyword evidence="2" id="KW-0472">Membrane</keyword>
<keyword evidence="2" id="KW-0812">Transmembrane</keyword>
<accession>A0A9N7UZL9</accession>
<protein>
    <submittedName>
        <fullName evidence="3">Uncharacterized protein</fullName>
    </submittedName>
</protein>
<proteinExistence type="predicted"/>
<dbReference type="Proteomes" id="UP001153269">
    <property type="component" value="Unassembled WGS sequence"/>
</dbReference>
<feature type="region of interest" description="Disordered" evidence="1">
    <location>
        <begin position="1"/>
        <end position="22"/>
    </location>
</feature>
<keyword evidence="4" id="KW-1185">Reference proteome</keyword>
<organism evidence="3 4">
    <name type="scientific">Pleuronectes platessa</name>
    <name type="common">European plaice</name>
    <dbReference type="NCBI Taxonomy" id="8262"/>
    <lineage>
        <taxon>Eukaryota</taxon>
        <taxon>Metazoa</taxon>
        <taxon>Chordata</taxon>
        <taxon>Craniata</taxon>
        <taxon>Vertebrata</taxon>
        <taxon>Euteleostomi</taxon>
        <taxon>Actinopterygii</taxon>
        <taxon>Neopterygii</taxon>
        <taxon>Teleostei</taxon>
        <taxon>Neoteleostei</taxon>
        <taxon>Acanthomorphata</taxon>
        <taxon>Carangaria</taxon>
        <taxon>Pleuronectiformes</taxon>
        <taxon>Pleuronectoidei</taxon>
        <taxon>Pleuronectidae</taxon>
        <taxon>Pleuronectes</taxon>
    </lineage>
</organism>
<comment type="caution">
    <text evidence="3">The sequence shown here is derived from an EMBL/GenBank/DDBJ whole genome shotgun (WGS) entry which is preliminary data.</text>
</comment>
<reference evidence="3" key="1">
    <citation type="submission" date="2020-03" db="EMBL/GenBank/DDBJ databases">
        <authorList>
            <person name="Weist P."/>
        </authorList>
    </citation>
    <scope>NUCLEOTIDE SEQUENCE</scope>
</reference>
<keyword evidence="2" id="KW-1133">Transmembrane helix</keyword>